<dbReference type="Pfam" id="PF23163">
    <property type="entry name" value="CSD_RNase_II"/>
    <property type="match status" value="1"/>
</dbReference>
<gene>
    <name evidence="2" type="primary">rnb</name>
    <name evidence="2" type="ordered locus">syc0425_c</name>
</gene>
<protein>
    <submittedName>
        <fullName evidence="2">Ribonuclease II</fullName>
    </submittedName>
</protein>
<reference evidence="2 3" key="1">
    <citation type="journal article" date="2007" name="Photosyn. Res.">
        <title>Complete nucleotide sequence of the freshwater unicellular cyanobacterium Synechococcus elongatus PCC 6301 chromosome: gene content and organization.</title>
        <authorList>
            <person name="Sugita C."/>
            <person name="Ogata K."/>
            <person name="Shikata M."/>
            <person name="Jikuya H."/>
            <person name="Takano J."/>
            <person name="Furumichi M."/>
            <person name="Kanehisa M."/>
            <person name="Omata T."/>
            <person name="Sugiura M."/>
            <person name="Sugita M."/>
        </authorList>
    </citation>
    <scope>NUCLEOTIDE SEQUENCE [LARGE SCALE GENOMIC DNA]</scope>
    <source>
        <strain evidence="3">ATCC 27144 / PCC 6301 / SAUG 1402/1</strain>
    </source>
</reference>
<sequence>MEAGTLIEFRLGGQRHLGVLDRPDGKKNWIVVDERGANRSLHPRDFTYVVAGQIYKPQELAAFRREVEALLDPDALAIAWEMLVDEGEEAELAILSDLLFSQADPAALYATFRLLDDDRTYFRQRRDRYEARSREQVAEQQRQLAIAAEKARLWQNFLDRCQQAQGGETVTWIDSDRPWLKALEQWALFSEDGNNTRAATEVLTALGRQASAQAAHDLLVALGYWQPHENLFLRRSQVPTTFPVAVMDVVQTCLDAPPVDRDRRQDLSHLKVYTIDDESTREIDDGLSCQRLSDGRLQLWVHVADPTRLIEPGDALDLEARRRSTTIYLPTGMVPMFPLELAAGPMSLVQGQACCALSFGICLDEQGAIASYEIVPSQIRPTYRLTYEDVDEMLDLGVTAEQELLDLWEMAQRRRRWRHQQGAIAINMPEAVIKVSEADDQISISVLEESAARALVAEMMILAGEVAGHYGATNGLPLPFRGQPQPELPSEEELLALPAGPVRSCAIRRCMPRSETSLNPQRHASLGLDRYSQVTSPIRRYTDLVTHFQIKAHLRGDQLPFSAEELETLLQSTLSLSYEAVLVERQTNRYWGLEYLRRQGDRIWSSLILRWLREHEQLALILIEDLGLELPIRLSQPVELGDRLALRVTHADPRQDRIQFEVVESLESVD</sequence>
<dbReference type="SUPFAM" id="SSF50249">
    <property type="entry name" value="Nucleic acid-binding proteins"/>
    <property type="match status" value="1"/>
</dbReference>
<evidence type="ECO:0000313" key="2">
    <source>
        <dbReference type="EMBL" id="BAD78615.1"/>
    </source>
</evidence>
<dbReference type="InterPro" id="IPR001900">
    <property type="entry name" value="RNase_II/R"/>
</dbReference>
<dbReference type="InterPro" id="IPR050180">
    <property type="entry name" value="RNR_Ribonuclease"/>
</dbReference>
<feature type="domain" description="RNB" evidence="1">
    <location>
        <begin position="264"/>
        <end position="556"/>
    </location>
</feature>
<dbReference type="Pfam" id="PF25255">
    <property type="entry name" value="WHD_RNase_II"/>
    <property type="match status" value="1"/>
</dbReference>
<dbReference type="EMBL" id="AP008231">
    <property type="protein sequence ID" value="BAD78615.1"/>
    <property type="molecule type" value="Genomic_DNA"/>
</dbReference>
<dbReference type="GeneID" id="72429977"/>
<dbReference type="Gene3D" id="1.10.10.10">
    <property type="entry name" value="Winged helix-like DNA-binding domain superfamily/Winged helix DNA-binding domain"/>
    <property type="match status" value="1"/>
</dbReference>
<dbReference type="InterPro" id="IPR056404">
    <property type="entry name" value="HTH_RNase_II"/>
</dbReference>
<dbReference type="GO" id="GO:0000932">
    <property type="term" value="C:P-body"/>
    <property type="evidence" value="ECO:0007669"/>
    <property type="project" value="TreeGrafter"/>
</dbReference>
<dbReference type="PANTHER" id="PTHR23355:SF42">
    <property type="entry name" value="RIBONUCLEASE II, CHLOROPLASTIC_MITOCHONDRIAL"/>
    <property type="match status" value="1"/>
</dbReference>
<dbReference type="InterPro" id="IPR036388">
    <property type="entry name" value="WH-like_DNA-bd_sf"/>
</dbReference>
<dbReference type="Pfam" id="PF00773">
    <property type="entry name" value="RNB"/>
    <property type="match status" value="1"/>
</dbReference>
<dbReference type="eggNOG" id="COG0557">
    <property type="taxonomic scope" value="Bacteria"/>
</dbReference>
<dbReference type="GO" id="GO:0003723">
    <property type="term" value="F:RNA binding"/>
    <property type="evidence" value="ECO:0007669"/>
    <property type="project" value="InterPro"/>
</dbReference>
<dbReference type="KEGG" id="syc:syc0425_c"/>
<organism evidence="2 3">
    <name type="scientific">Synechococcus sp. (strain ATCC 27144 / PCC 6301 / SAUG 1402/1)</name>
    <name type="common">Anacystis nidulans</name>
    <dbReference type="NCBI Taxonomy" id="269084"/>
    <lineage>
        <taxon>Bacteria</taxon>
        <taxon>Bacillati</taxon>
        <taxon>Cyanobacteriota</taxon>
        <taxon>Cyanophyceae</taxon>
        <taxon>Synechococcales</taxon>
        <taxon>Synechococcaceae</taxon>
        <taxon>Synechococcus</taxon>
    </lineage>
</organism>
<evidence type="ECO:0000259" key="1">
    <source>
        <dbReference type="SMART" id="SM00955"/>
    </source>
</evidence>
<dbReference type="RefSeq" id="WP_011242737.1">
    <property type="nucleotide sequence ID" value="NC_006576.1"/>
</dbReference>
<dbReference type="Proteomes" id="UP000001175">
    <property type="component" value="Chromosome"/>
</dbReference>
<dbReference type="GO" id="GO:0006402">
    <property type="term" value="P:mRNA catabolic process"/>
    <property type="evidence" value="ECO:0007669"/>
    <property type="project" value="TreeGrafter"/>
</dbReference>
<dbReference type="InterPro" id="IPR057324">
    <property type="entry name" value="WH_RNase_II"/>
</dbReference>
<dbReference type="PANTHER" id="PTHR23355">
    <property type="entry name" value="RIBONUCLEASE"/>
    <property type="match status" value="1"/>
</dbReference>
<dbReference type="InterPro" id="IPR056403">
    <property type="entry name" value="RNase_II_barrel"/>
</dbReference>
<dbReference type="SMART" id="SM00955">
    <property type="entry name" value="RNB"/>
    <property type="match status" value="1"/>
</dbReference>
<dbReference type="GO" id="GO:0000175">
    <property type="term" value="F:3'-5'-RNA exonuclease activity"/>
    <property type="evidence" value="ECO:0007669"/>
    <property type="project" value="TreeGrafter"/>
</dbReference>
<accession>A0A0H3K059</accession>
<evidence type="ECO:0000313" key="3">
    <source>
        <dbReference type="Proteomes" id="UP000001175"/>
    </source>
</evidence>
<dbReference type="AlphaFoldDB" id="A0A0H3K059"/>
<name>A0A0H3K059_SYNP6</name>
<dbReference type="Pfam" id="PF23161">
    <property type="entry name" value="HTH_RNase_II"/>
    <property type="match status" value="1"/>
</dbReference>
<proteinExistence type="predicted"/>
<dbReference type="InterPro" id="IPR012340">
    <property type="entry name" value="NA-bd_OB-fold"/>
</dbReference>